<dbReference type="PROSITE" id="PS51257">
    <property type="entry name" value="PROKAR_LIPOPROTEIN"/>
    <property type="match status" value="1"/>
</dbReference>
<evidence type="ECO:0000256" key="5">
    <source>
        <dbReference type="ARBA" id="ARBA00023004"/>
    </source>
</evidence>
<protein>
    <recommendedName>
        <fullName evidence="7">High potential iron-sulfur proteins family profile domain-containing protein</fullName>
    </recommendedName>
</protein>
<dbReference type="PROSITE" id="PS51373">
    <property type="entry name" value="HIPIP"/>
    <property type="match status" value="1"/>
</dbReference>
<dbReference type="InterPro" id="IPR036369">
    <property type="entry name" value="HIPIP_sf"/>
</dbReference>
<evidence type="ECO:0000313" key="9">
    <source>
        <dbReference type="Proteomes" id="UP000326921"/>
    </source>
</evidence>
<accession>A0A5Q0QEI2</accession>
<dbReference type="InterPro" id="IPR000170">
    <property type="entry name" value="High_potential_FeS_prot"/>
</dbReference>
<dbReference type="GO" id="GO:0019646">
    <property type="term" value="P:aerobic electron transport chain"/>
    <property type="evidence" value="ECO:0007669"/>
    <property type="project" value="InterPro"/>
</dbReference>
<reference evidence="8 9" key="1">
    <citation type="submission" date="2019-10" db="EMBL/GenBank/DDBJ databases">
        <authorList>
            <person name="Dong K."/>
        </authorList>
    </citation>
    <scope>NUCLEOTIDE SEQUENCE [LARGE SCALE GENOMIC DNA]</scope>
    <source>
        <strain evidence="9">dk4302</strain>
    </source>
</reference>
<dbReference type="GO" id="GO:0051539">
    <property type="term" value="F:4 iron, 4 sulfur cluster binding"/>
    <property type="evidence" value="ECO:0007669"/>
    <property type="project" value="UniProtKB-KW"/>
</dbReference>
<keyword evidence="3" id="KW-0479">Metal-binding</keyword>
<organism evidence="8 9">
    <name type="scientific">Sphingobacterium zhuxiongii</name>
    <dbReference type="NCBI Taxonomy" id="2662364"/>
    <lineage>
        <taxon>Bacteria</taxon>
        <taxon>Pseudomonadati</taxon>
        <taxon>Bacteroidota</taxon>
        <taxon>Sphingobacteriia</taxon>
        <taxon>Sphingobacteriales</taxon>
        <taxon>Sphingobacteriaceae</taxon>
        <taxon>Sphingobacterium</taxon>
    </lineage>
</organism>
<keyword evidence="2" id="KW-0004">4Fe-4S</keyword>
<dbReference type="GO" id="GO:0009055">
    <property type="term" value="F:electron transfer activity"/>
    <property type="evidence" value="ECO:0007669"/>
    <property type="project" value="InterPro"/>
</dbReference>
<keyword evidence="4" id="KW-0249">Electron transport</keyword>
<evidence type="ECO:0000256" key="1">
    <source>
        <dbReference type="ARBA" id="ARBA00022448"/>
    </source>
</evidence>
<dbReference type="SUPFAM" id="SSF57652">
    <property type="entry name" value="HIPIP (high potential iron protein)"/>
    <property type="match status" value="1"/>
</dbReference>
<dbReference type="GO" id="GO:0046872">
    <property type="term" value="F:metal ion binding"/>
    <property type="evidence" value="ECO:0007669"/>
    <property type="project" value="UniProtKB-KW"/>
</dbReference>
<dbReference type="Gene3D" id="4.10.490.10">
    <property type="entry name" value="High potential iron-sulphur protein"/>
    <property type="match status" value="1"/>
</dbReference>
<dbReference type="AlphaFoldDB" id="A0A5Q0QEI2"/>
<dbReference type="RefSeq" id="WP_153510754.1">
    <property type="nucleotide sequence ID" value="NZ_CP045652.1"/>
</dbReference>
<evidence type="ECO:0000259" key="7">
    <source>
        <dbReference type="PROSITE" id="PS51373"/>
    </source>
</evidence>
<evidence type="ECO:0000256" key="2">
    <source>
        <dbReference type="ARBA" id="ARBA00022485"/>
    </source>
</evidence>
<dbReference type="EMBL" id="CP045652">
    <property type="protein sequence ID" value="QGA26168.1"/>
    <property type="molecule type" value="Genomic_DNA"/>
</dbReference>
<evidence type="ECO:0000256" key="4">
    <source>
        <dbReference type="ARBA" id="ARBA00022982"/>
    </source>
</evidence>
<evidence type="ECO:0000256" key="6">
    <source>
        <dbReference type="ARBA" id="ARBA00023014"/>
    </source>
</evidence>
<dbReference type="Proteomes" id="UP000326921">
    <property type="component" value="Chromosome"/>
</dbReference>
<keyword evidence="6" id="KW-0411">Iron-sulfur</keyword>
<dbReference type="KEGG" id="sphe:GFH32_07435"/>
<feature type="domain" description="High potential iron-sulfur proteins family profile" evidence="7">
    <location>
        <begin position="54"/>
        <end position="122"/>
    </location>
</feature>
<proteinExistence type="predicted"/>
<name>A0A5Q0QEI2_9SPHI</name>
<keyword evidence="9" id="KW-1185">Reference proteome</keyword>
<evidence type="ECO:0000313" key="8">
    <source>
        <dbReference type="EMBL" id="QGA26168.1"/>
    </source>
</evidence>
<evidence type="ECO:0000256" key="3">
    <source>
        <dbReference type="ARBA" id="ARBA00022723"/>
    </source>
</evidence>
<keyword evidence="1" id="KW-0813">Transport</keyword>
<sequence>MDNKKIERREFIKGTVTSSLAFLMGSAYVLTGCSNTGKQAAGNQDAEAAVSSCDDYSNVDEVNLRKREQLGYVKQTVNPENKCSNCKLWIAPKEGQSCGGCLLFKGPVYDEGYCTYWAPQDQ</sequence>
<gene>
    <name evidence="8" type="ORF">GFH32_07435</name>
</gene>
<keyword evidence="5" id="KW-0408">Iron</keyword>